<dbReference type="Gene3D" id="3.40.50.300">
    <property type="entry name" value="P-loop containing nucleotide triphosphate hydrolases"/>
    <property type="match status" value="1"/>
</dbReference>
<accession>A0A1M7XYE9</accession>
<organism evidence="2 3">
    <name type="scientific">Desulfopila aestuarii DSM 18488</name>
    <dbReference type="NCBI Taxonomy" id="1121416"/>
    <lineage>
        <taxon>Bacteria</taxon>
        <taxon>Pseudomonadati</taxon>
        <taxon>Thermodesulfobacteriota</taxon>
        <taxon>Desulfobulbia</taxon>
        <taxon>Desulfobulbales</taxon>
        <taxon>Desulfocapsaceae</taxon>
        <taxon>Desulfopila</taxon>
    </lineage>
</organism>
<dbReference type="Gene3D" id="3.30.1340.30">
    <property type="match status" value="1"/>
</dbReference>
<evidence type="ECO:0000313" key="3">
    <source>
        <dbReference type="Proteomes" id="UP000184603"/>
    </source>
</evidence>
<dbReference type="OrthoDB" id="5416804at2"/>
<dbReference type="Proteomes" id="UP000184603">
    <property type="component" value="Unassembled WGS sequence"/>
</dbReference>
<reference evidence="2 3" key="1">
    <citation type="submission" date="2016-12" db="EMBL/GenBank/DDBJ databases">
        <authorList>
            <person name="Song W.-J."/>
            <person name="Kurnit D.M."/>
        </authorList>
    </citation>
    <scope>NUCLEOTIDE SEQUENCE [LARGE SCALE GENOMIC DNA]</scope>
    <source>
        <strain evidence="2 3">DSM 18488</strain>
    </source>
</reference>
<dbReference type="InterPro" id="IPR007055">
    <property type="entry name" value="BON_dom"/>
</dbReference>
<evidence type="ECO:0000313" key="2">
    <source>
        <dbReference type="EMBL" id="SHO43934.1"/>
    </source>
</evidence>
<keyword evidence="3" id="KW-1185">Reference proteome</keyword>
<protein>
    <submittedName>
        <fullName evidence="2">BON domain-containing protein</fullName>
    </submittedName>
</protein>
<gene>
    <name evidence="2" type="ORF">SAMN02745220_00575</name>
</gene>
<sequence length="271" mass="30062">MAIITISRGTYSGGKAVAEKLAQKLNHPCLSREMLIQKATQLFDLKEGQLTDAMEEAPTIFRGDVPISTANVNFVRAALLQQIENLELVYHGLAGDLLLRGVKKMLRVRTIASREYRINAAMEDHNIDHAHASEMVDTLDRKRDKWAIEVLGTEWSDPSLYDVAINLNSISLDSAVDTIAQMSRLDEFTVDDTTTRSMNDIILSSNVWAALTMNRPTRAVQVQITADDGHVAIHGEVGSRKVSEAIIDIARNVNGVKEVTDNLRVGLAWVW</sequence>
<dbReference type="Pfam" id="PF13189">
    <property type="entry name" value="Cytidylate_kin2"/>
    <property type="match status" value="1"/>
</dbReference>
<dbReference type="RefSeq" id="WP_073611944.1">
    <property type="nucleotide sequence ID" value="NZ_FRFE01000002.1"/>
</dbReference>
<evidence type="ECO:0000259" key="1">
    <source>
        <dbReference type="PROSITE" id="PS50914"/>
    </source>
</evidence>
<proteinExistence type="predicted"/>
<dbReference type="PROSITE" id="PS50914">
    <property type="entry name" value="BON"/>
    <property type="match status" value="1"/>
</dbReference>
<dbReference type="InterPro" id="IPR027417">
    <property type="entry name" value="P-loop_NTPase"/>
</dbReference>
<dbReference type="AlphaFoldDB" id="A0A1M7XYE9"/>
<dbReference type="STRING" id="1121416.SAMN02745220_00575"/>
<name>A0A1M7XYE9_9BACT</name>
<feature type="domain" description="BON" evidence="1">
    <location>
        <begin position="199"/>
        <end position="267"/>
    </location>
</feature>
<dbReference type="EMBL" id="FRFE01000002">
    <property type="protein sequence ID" value="SHO43934.1"/>
    <property type="molecule type" value="Genomic_DNA"/>
</dbReference>
<dbReference type="Pfam" id="PF04972">
    <property type="entry name" value="BON"/>
    <property type="match status" value="1"/>
</dbReference>